<dbReference type="SUPFAM" id="SSF51004">
    <property type="entry name" value="C-terminal (heme d1) domain of cytochrome cd1-nitrite reductase"/>
    <property type="match status" value="1"/>
</dbReference>
<dbReference type="Proteomes" id="UP000039046">
    <property type="component" value="Unassembled WGS sequence"/>
</dbReference>
<sequence>MRSTIFNSAAMLLTAGQAASCMLYVSSYSGKVHTLNLTQSAGSEAPPAMAEVSASSGCGDNPSWLTLDHANAALYCVDEGFNTGGSLNSLRTNTDGSLTSLNKAATKAGPVSAVFFGTNGLAMAHYGNGFSTWNIAKPSALKNVEFETYTGKGTDPDRQEGPHPHEAVLDPTKKYLLVPDLGLDQVHVYTFDGKTLKTSAQTALKAPAGSGPRHIAFATKGTKTFMYLITELTSNIIGYEVTYNNGIQFKQIFAHGVHGEGKPNVKGAYAAEIVVSPDNKFLIASSRGDNTFDINAFGAKGTIKSDPLINYSIGDDGKLTVLQDVACGGSYPRQFSMNKAGTRVAVGLQKDHRVVVIERDTKTGKLGKFVSYANIEGEVTSVVFNE</sequence>
<evidence type="ECO:0000313" key="3">
    <source>
        <dbReference type="EMBL" id="CEJ84947.1"/>
    </source>
</evidence>
<dbReference type="AlphaFoldDB" id="A0A0A1ST72"/>
<organism evidence="3 4">
    <name type="scientific">[Torrubiella] hemipterigena</name>
    <dbReference type="NCBI Taxonomy" id="1531966"/>
    <lineage>
        <taxon>Eukaryota</taxon>
        <taxon>Fungi</taxon>
        <taxon>Dikarya</taxon>
        <taxon>Ascomycota</taxon>
        <taxon>Pezizomycotina</taxon>
        <taxon>Sordariomycetes</taxon>
        <taxon>Hypocreomycetidae</taxon>
        <taxon>Hypocreales</taxon>
        <taxon>Clavicipitaceae</taxon>
        <taxon>Clavicipitaceae incertae sedis</taxon>
        <taxon>'Torrubiella' clade</taxon>
    </lineage>
</organism>
<dbReference type="EMBL" id="CDHN01000002">
    <property type="protein sequence ID" value="CEJ84947.1"/>
    <property type="molecule type" value="Genomic_DNA"/>
</dbReference>
<dbReference type="Gene3D" id="2.130.10.10">
    <property type="entry name" value="YVTN repeat-like/Quinoprotein amine dehydrogenase"/>
    <property type="match status" value="1"/>
</dbReference>
<dbReference type="STRING" id="1531966.A0A0A1ST72"/>
<protein>
    <recommendedName>
        <fullName evidence="5">3-carboxymuconate cyclase</fullName>
    </recommendedName>
</protein>
<feature type="signal peptide" evidence="2">
    <location>
        <begin position="1"/>
        <end position="18"/>
    </location>
</feature>
<keyword evidence="2" id="KW-0732">Signal</keyword>
<dbReference type="InterPro" id="IPR019405">
    <property type="entry name" value="Lactonase_7-beta_prop"/>
</dbReference>
<dbReference type="Pfam" id="PF10282">
    <property type="entry name" value="Lactonase"/>
    <property type="match status" value="1"/>
</dbReference>
<dbReference type="OrthoDB" id="9972196at2759"/>
<dbReference type="PANTHER" id="PTHR30344">
    <property type="entry name" value="6-PHOSPHOGLUCONOLACTONASE-RELATED"/>
    <property type="match status" value="1"/>
</dbReference>
<evidence type="ECO:0000313" key="4">
    <source>
        <dbReference type="Proteomes" id="UP000039046"/>
    </source>
</evidence>
<dbReference type="InterPro" id="IPR011048">
    <property type="entry name" value="Haem_d1_sf"/>
</dbReference>
<name>A0A0A1ST72_9HYPO</name>
<evidence type="ECO:0008006" key="5">
    <source>
        <dbReference type="Google" id="ProtNLM"/>
    </source>
</evidence>
<evidence type="ECO:0000256" key="1">
    <source>
        <dbReference type="ARBA" id="ARBA00005564"/>
    </source>
</evidence>
<gene>
    <name evidence="3" type="ORF">VHEMI03625</name>
</gene>
<accession>A0A0A1ST72</accession>
<evidence type="ECO:0000256" key="2">
    <source>
        <dbReference type="SAM" id="SignalP"/>
    </source>
</evidence>
<keyword evidence="4" id="KW-1185">Reference proteome</keyword>
<comment type="similarity">
    <text evidence="1">Belongs to the cycloisomerase 2 family.</text>
</comment>
<dbReference type="InterPro" id="IPR015943">
    <property type="entry name" value="WD40/YVTN_repeat-like_dom_sf"/>
</dbReference>
<feature type="chain" id="PRO_5001989651" description="3-carboxymuconate cyclase" evidence="2">
    <location>
        <begin position="19"/>
        <end position="386"/>
    </location>
</feature>
<dbReference type="InterPro" id="IPR050282">
    <property type="entry name" value="Cycloisomerase_2"/>
</dbReference>
<dbReference type="HOGENOM" id="CLU_038716_0_0_1"/>
<reference evidence="3 4" key="1">
    <citation type="journal article" date="2015" name="Genome Announc.">
        <title>Draft Genome Sequence and Gene Annotation of the Entomopathogenic Fungus Verticillium hemipterigenum.</title>
        <authorList>
            <person name="Horn F."/>
            <person name="Habel A."/>
            <person name="Scharf D.H."/>
            <person name="Dworschak J."/>
            <person name="Brakhage A.A."/>
            <person name="Guthke R."/>
            <person name="Hertweck C."/>
            <person name="Linde J."/>
        </authorList>
    </citation>
    <scope>NUCLEOTIDE SEQUENCE [LARGE SCALE GENOMIC DNA]</scope>
</reference>
<dbReference type="GO" id="GO:0017057">
    <property type="term" value="F:6-phosphogluconolactonase activity"/>
    <property type="evidence" value="ECO:0007669"/>
    <property type="project" value="TreeGrafter"/>
</dbReference>
<dbReference type="PANTHER" id="PTHR30344:SF1">
    <property type="entry name" value="6-PHOSPHOGLUCONOLACTONASE"/>
    <property type="match status" value="1"/>
</dbReference>
<proteinExistence type="inferred from homology"/>